<name>A0A7M5X1X6_9CNID</name>
<evidence type="ECO:0000313" key="5">
    <source>
        <dbReference type="Proteomes" id="UP000594262"/>
    </source>
</evidence>
<proteinExistence type="inferred from homology"/>
<reference evidence="4" key="1">
    <citation type="submission" date="2021-01" db="UniProtKB">
        <authorList>
            <consortium name="EnsemblMetazoa"/>
        </authorList>
    </citation>
    <scope>IDENTIFICATION</scope>
</reference>
<keyword evidence="3" id="KW-0812">Transmembrane</keyword>
<evidence type="ECO:0000256" key="2">
    <source>
        <dbReference type="RuleBase" id="RU000363"/>
    </source>
</evidence>
<dbReference type="PANTHER" id="PTHR43157:SF31">
    <property type="entry name" value="PHOSPHATIDYLINOSITOL-GLYCAN BIOSYNTHESIS CLASS F PROTEIN"/>
    <property type="match status" value="1"/>
</dbReference>
<dbReference type="Gene3D" id="3.40.50.720">
    <property type="entry name" value="NAD(P)-binding Rossmann-like Domain"/>
    <property type="match status" value="1"/>
</dbReference>
<accession>A0A7M5X1X6</accession>
<comment type="similarity">
    <text evidence="2">Belongs to the short-chain dehydrogenases/reductases (SDR) family.</text>
</comment>
<dbReference type="InterPro" id="IPR002347">
    <property type="entry name" value="SDR_fam"/>
</dbReference>
<dbReference type="RefSeq" id="XP_066911068.1">
    <property type="nucleotide sequence ID" value="XM_067054967.1"/>
</dbReference>
<evidence type="ECO:0000313" key="4">
    <source>
        <dbReference type="EnsemblMetazoa" id="CLYHEMP016461.1"/>
    </source>
</evidence>
<evidence type="ECO:0000256" key="1">
    <source>
        <dbReference type="ARBA" id="ARBA00023002"/>
    </source>
</evidence>
<dbReference type="AlphaFoldDB" id="A0A7M5X1X6"/>
<keyword evidence="1" id="KW-0560">Oxidoreductase</keyword>
<sequence>MTSSFLQDLKDEIYHHMPTFNPSGSYVTLGIGAGILVCCRFYLSSRYARCKNKELLNGKTFVITGSTSGIGQAVAKDLARRNGNIIIACRDVQKGSKTALMIRNSVPHPVNVSVYHLDLASMDSIRQFAFELNKNSVDIDILVNNAGLFGAPFTLSQDGYELHFAVNHLGSFLLTHLLLPRMKNKPDARIVMVSSALYKRSLSADFQNFNDEKNFTSFNAYSLSKLANIMFTLELSKRLPKGITINAMHPGIVFTDLARYRIGGNVFLRYLYNIFGTLFLRSSAVGAQTIIHMVTEPSLKGVSGKYFGECRVEELKENAKDERVAEKLFELSEQLCGVNYKTVL</sequence>
<dbReference type="PRINTS" id="PR00081">
    <property type="entry name" value="GDHRDH"/>
</dbReference>
<protein>
    <submittedName>
        <fullName evidence="4">Uncharacterized protein</fullName>
    </submittedName>
</protein>
<dbReference type="Proteomes" id="UP000594262">
    <property type="component" value="Unplaced"/>
</dbReference>
<dbReference type="EnsemblMetazoa" id="CLYHEMT016461.1">
    <property type="protein sequence ID" value="CLYHEMP016461.1"/>
    <property type="gene ID" value="CLYHEMG016461"/>
</dbReference>
<dbReference type="PANTHER" id="PTHR43157">
    <property type="entry name" value="PHOSPHATIDYLINOSITOL-GLYCAN BIOSYNTHESIS CLASS F PROTEIN-RELATED"/>
    <property type="match status" value="1"/>
</dbReference>
<dbReference type="OrthoDB" id="191139at2759"/>
<dbReference type="PRINTS" id="PR00080">
    <property type="entry name" value="SDRFAMILY"/>
</dbReference>
<dbReference type="SUPFAM" id="SSF51735">
    <property type="entry name" value="NAD(P)-binding Rossmann-fold domains"/>
    <property type="match status" value="1"/>
</dbReference>
<dbReference type="Pfam" id="PF00106">
    <property type="entry name" value="adh_short"/>
    <property type="match status" value="1"/>
</dbReference>
<feature type="transmembrane region" description="Helical" evidence="3">
    <location>
        <begin position="24"/>
        <end position="43"/>
    </location>
</feature>
<dbReference type="InterPro" id="IPR036291">
    <property type="entry name" value="NAD(P)-bd_dom_sf"/>
</dbReference>
<dbReference type="CDD" id="cd05327">
    <property type="entry name" value="retinol-DH_like_SDR_c_like"/>
    <property type="match status" value="1"/>
</dbReference>
<keyword evidence="3" id="KW-0472">Membrane</keyword>
<dbReference type="GeneID" id="136798360"/>
<dbReference type="GO" id="GO:0016491">
    <property type="term" value="F:oxidoreductase activity"/>
    <property type="evidence" value="ECO:0007669"/>
    <property type="project" value="UniProtKB-KW"/>
</dbReference>
<evidence type="ECO:0000256" key="3">
    <source>
        <dbReference type="SAM" id="Phobius"/>
    </source>
</evidence>
<keyword evidence="5" id="KW-1185">Reference proteome</keyword>
<keyword evidence="3" id="KW-1133">Transmembrane helix</keyword>
<organism evidence="4 5">
    <name type="scientific">Clytia hemisphaerica</name>
    <dbReference type="NCBI Taxonomy" id="252671"/>
    <lineage>
        <taxon>Eukaryota</taxon>
        <taxon>Metazoa</taxon>
        <taxon>Cnidaria</taxon>
        <taxon>Hydrozoa</taxon>
        <taxon>Hydroidolina</taxon>
        <taxon>Leptothecata</taxon>
        <taxon>Obeliida</taxon>
        <taxon>Clytiidae</taxon>
        <taxon>Clytia</taxon>
    </lineage>
</organism>